<dbReference type="Pfam" id="PF13472">
    <property type="entry name" value="Lipase_GDSL_2"/>
    <property type="match status" value="1"/>
</dbReference>
<evidence type="ECO:0000313" key="2">
    <source>
        <dbReference type="EMBL" id="NMG46090.1"/>
    </source>
</evidence>
<protein>
    <recommendedName>
        <fullName evidence="1">SGNH hydrolase-type esterase domain-containing protein</fullName>
    </recommendedName>
</protein>
<dbReference type="InterPro" id="IPR036514">
    <property type="entry name" value="SGNH_hydro_sf"/>
</dbReference>
<evidence type="ECO:0000313" key="3">
    <source>
        <dbReference type="Proteomes" id="UP000623795"/>
    </source>
</evidence>
<dbReference type="SUPFAM" id="SSF52266">
    <property type="entry name" value="SGNH hydrolase"/>
    <property type="match status" value="1"/>
</dbReference>
<dbReference type="Proteomes" id="UP000623795">
    <property type="component" value="Unassembled WGS sequence"/>
</dbReference>
<dbReference type="PANTHER" id="PTHR30383:SF24">
    <property type="entry name" value="THIOESTERASE 1_PROTEASE 1_LYSOPHOSPHOLIPASE L1"/>
    <property type="match status" value="1"/>
</dbReference>
<accession>A0ABX1Q3V3</accession>
<keyword evidence="3" id="KW-1185">Reference proteome</keyword>
<reference evidence="2 3" key="1">
    <citation type="submission" date="2019-12" db="EMBL/GenBank/DDBJ databases">
        <title>Comparative genomics gives insights into the taxonomy of the Azoarcus-Aromatoleum group and reveals separate origins of nif in the plant-associated Azoarcus and non-plant-associated Aromatoleum sub-groups.</title>
        <authorList>
            <person name="Lafos M."/>
            <person name="Maluk M."/>
            <person name="Batista M."/>
            <person name="Junghare M."/>
            <person name="Carmona M."/>
            <person name="Faoro H."/>
            <person name="Cruz L.M."/>
            <person name="Battistoni F."/>
            <person name="De Souza E."/>
            <person name="Pedrosa F."/>
            <person name="Chen W.-M."/>
            <person name="Poole P.S."/>
            <person name="Dixon R.A."/>
            <person name="James E.K."/>
        </authorList>
    </citation>
    <scope>NUCLEOTIDE SEQUENCE [LARGE SCALE GENOMIC DNA]</scope>
    <source>
        <strain evidence="2 3">Td21</strain>
    </source>
</reference>
<dbReference type="RefSeq" id="WP_169257920.1">
    <property type="nucleotide sequence ID" value="NZ_WTVN01000048.1"/>
</dbReference>
<dbReference type="PANTHER" id="PTHR30383">
    <property type="entry name" value="THIOESTERASE 1/PROTEASE 1/LYSOPHOSPHOLIPASE L1"/>
    <property type="match status" value="1"/>
</dbReference>
<dbReference type="InterPro" id="IPR051532">
    <property type="entry name" value="Ester_Hydrolysis_Enzymes"/>
</dbReference>
<name>A0ABX1Q3V3_9RHOO</name>
<proteinExistence type="predicted"/>
<dbReference type="Gene3D" id="3.40.50.1110">
    <property type="entry name" value="SGNH hydrolase"/>
    <property type="match status" value="1"/>
</dbReference>
<sequence>MKRAPGPGRRIGAVVLWAVLFLVAFETALQIRSQLRFGQSVFNLLSGATRYVNDERTGLKLLRPGRVFAGDDVEIRTNSLGLRSPELAPQRLPGSLRVAVVGASTVMGELTRTNDATFPALLGERLRVRYPQRAIEVVNAGISGARIADQLRMLEEIVLPLQPDLVIVYPGFNDFADYCRDVVSTPTPAALREGLPLVSLPNWLLGIEAVRRHTGFLRAAPGRQTLRDPAAVDRQPYRARLERLVATARDAGVTFVLATNARAYRPEQPLDEQMRLSAQARYFNPCFDLPGLNALYDRHNGEILDVGRHFGVPVLPLHERIPGGREYFVDASHFTPAGEHRAADTIFDYLVSRGLTGT</sequence>
<dbReference type="EMBL" id="WTVN01000048">
    <property type="protein sequence ID" value="NMG46090.1"/>
    <property type="molecule type" value="Genomic_DNA"/>
</dbReference>
<organism evidence="2 3">
    <name type="scientific">Aromatoleum toluvorans</name>
    <dbReference type="NCBI Taxonomy" id="92002"/>
    <lineage>
        <taxon>Bacteria</taxon>
        <taxon>Pseudomonadati</taxon>
        <taxon>Pseudomonadota</taxon>
        <taxon>Betaproteobacteria</taxon>
        <taxon>Rhodocyclales</taxon>
        <taxon>Rhodocyclaceae</taxon>
        <taxon>Aromatoleum</taxon>
    </lineage>
</organism>
<feature type="domain" description="SGNH hydrolase-type esterase" evidence="1">
    <location>
        <begin position="101"/>
        <end position="339"/>
    </location>
</feature>
<comment type="caution">
    <text evidence="2">The sequence shown here is derived from an EMBL/GenBank/DDBJ whole genome shotgun (WGS) entry which is preliminary data.</text>
</comment>
<dbReference type="InterPro" id="IPR013830">
    <property type="entry name" value="SGNH_hydro"/>
</dbReference>
<gene>
    <name evidence="2" type="ORF">GPA22_20430</name>
</gene>
<evidence type="ECO:0000259" key="1">
    <source>
        <dbReference type="Pfam" id="PF13472"/>
    </source>
</evidence>